<dbReference type="VEuPathDB" id="FungiDB:TRIVIDRAFT_226586"/>
<dbReference type="InParanoid" id="G9N671"/>
<dbReference type="EMBL" id="ABDF02000088">
    <property type="protein sequence ID" value="EHK17633.1"/>
    <property type="molecule type" value="Genomic_DNA"/>
</dbReference>
<dbReference type="Proteomes" id="UP000007115">
    <property type="component" value="Unassembled WGS sequence"/>
</dbReference>
<proteinExistence type="predicted"/>
<gene>
    <name evidence="1" type="ORF">TRIVIDRAFT_226586</name>
</gene>
<sequence length="406" mass="45574">MAEQPVAESYFFALSSSTEKTLTEETSIPEDAHQQAKSRATYASFGDGRVTATANAYGHLLQITRYAEEEPSCFVCVDLEETPPPSSITERMVTLQSNIGRDDMGMRLIIEDYSGRDAWEVKKTIPKMTFHHDRWPCFIRETTYFDQVIEYFVNGDTVYQIYTYTPNPTVKERPIFPNLSINDKMLIRDLDFLKSRNPQETNNSTQNDSLQETSDGYVIKKQKSNQNTESNVVLSIKSFINGIQQPIRGNRIYPLKKMDDYLQENGAVQITLAYTLEIPRNNDDNITTSSSPQGGETLKQIVGIPLNTPFSIPSFTTDKHLNFTLRRNLEHILSVCSIPIDNPPAKVPPITDGVTIDHPPAEVPPITDGIAVDELLDKVPYIALTCGDISGHRISTAASLYVPQRS</sequence>
<protein>
    <submittedName>
        <fullName evidence="1">Uncharacterized protein</fullName>
    </submittedName>
</protein>
<dbReference type="GeneID" id="25792032"/>
<accession>G9N671</accession>
<dbReference type="HOGENOM" id="CLU_558972_0_0_1"/>
<evidence type="ECO:0000313" key="1">
    <source>
        <dbReference type="EMBL" id="EHK17633.1"/>
    </source>
</evidence>
<keyword evidence="2" id="KW-1185">Reference proteome</keyword>
<dbReference type="STRING" id="413071.G9N671"/>
<comment type="caution">
    <text evidence="1">The sequence shown here is derived from an EMBL/GenBank/DDBJ whole genome shotgun (WGS) entry which is preliminary data.</text>
</comment>
<dbReference type="RefSeq" id="XP_013951833.1">
    <property type="nucleotide sequence ID" value="XM_014096358.1"/>
</dbReference>
<dbReference type="OrthoDB" id="5361176at2759"/>
<reference evidence="1 2" key="1">
    <citation type="journal article" date="2011" name="Genome Biol.">
        <title>Comparative genome sequence analysis underscores mycoparasitism as the ancestral life style of Trichoderma.</title>
        <authorList>
            <person name="Kubicek C.P."/>
            <person name="Herrera-Estrella A."/>
            <person name="Seidl-Seiboth V."/>
            <person name="Martinez D.A."/>
            <person name="Druzhinina I.S."/>
            <person name="Thon M."/>
            <person name="Zeilinger S."/>
            <person name="Casas-Flores S."/>
            <person name="Horwitz B.A."/>
            <person name="Mukherjee P.K."/>
            <person name="Mukherjee M."/>
            <person name="Kredics L."/>
            <person name="Alcaraz L.D."/>
            <person name="Aerts A."/>
            <person name="Antal Z."/>
            <person name="Atanasova L."/>
            <person name="Cervantes-Badillo M.G."/>
            <person name="Challacombe J."/>
            <person name="Chertkov O."/>
            <person name="McCluskey K."/>
            <person name="Coulpier F."/>
            <person name="Deshpande N."/>
            <person name="von Doehren H."/>
            <person name="Ebbole D.J."/>
            <person name="Esquivel-Naranjo E.U."/>
            <person name="Fekete E."/>
            <person name="Flipphi M."/>
            <person name="Glaser F."/>
            <person name="Gomez-Rodriguez E.Y."/>
            <person name="Gruber S."/>
            <person name="Han C."/>
            <person name="Henrissat B."/>
            <person name="Hermosa R."/>
            <person name="Hernandez-Onate M."/>
            <person name="Karaffa L."/>
            <person name="Kosti I."/>
            <person name="Le Crom S."/>
            <person name="Lindquist E."/>
            <person name="Lucas S."/>
            <person name="Luebeck M."/>
            <person name="Luebeck P.S."/>
            <person name="Margeot A."/>
            <person name="Metz B."/>
            <person name="Misra M."/>
            <person name="Nevalainen H."/>
            <person name="Omann M."/>
            <person name="Packer N."/>
            <person name="Perrone G."/>
            <person name="Uresti-Rivera E.E."/>
            <person name="Salamov A."/>
            <person name="Schmoll M."/>
            <person name="Seiboth B."/>
            <person name="Shapiro H."/>
            <person name="Sukno S."/>
            <person name="Tamayo-Ramos J.A."/>
            <person name="Tisch D."/>
            <person name="Wiest A."/>
            <person name="Wilkinson H.H."/>
            <person name="Zhang M."/>
            <person name="Coutinho P.M."/>
            <person name="Kenerley C.M."/>
            <person name="Monte E."/>
            <person name="Baker S.E."/>
            <person name="Grigoriev I.V."/>
        </authorList>
    </citation>
    <scope>NUCLEOTIDE SEQUENCE [LARGE SCALE GENOMIC DNA]</scope>
    <source>
        <strain evidence="2">Gv29-8 / FGSC 10586</strain>
    </source>
</reference>
<name>G9N671_HYPVG</name>
<evidence type="ECO:0000313" key="2">
    <source>
        <dbReference type="Proteomes" id="UP000007115"/>
    </source>
</evidence>
<dbReference type="AlphaFoldDB" id="G9N671"/>
<organism evidence="1 2">
    <name type="scientific">Hypocrea virens (strain Gv29-8 / FGSC 10586)</name>
    <name type="common">Gliocladium virens</name>
    <name type="synonym">Trichoderma virens</name>
    <dbReference type="NCBI Taxonomy" id="413071"/>
    <lineage>
        <taxon>Eukaryota</taxon>
        <taxon>Fungi</taxon>
        <taxon>Dikarya</taxon>
        <taxon>Ascomycota</taxon>
        <taxon>Pezizomycotina</taxon>
        <taxon>Sordariomycetes</taxon>
        <taxon>Hypocreomycetidae</taxon>
        <taxon>Hypocreales</taxon>
        <taxon>Hypocreaceae</taxon>
        <taxon>Trichoderma</taxon>
    </lineage>
</organism>